<accession>A0ABR0ITS4</accession>
<feature type="non-terminal residue" evidence="2">
    <location>
        <position position="1"/>
    </location>
</feature>
<organism evidence="2 3">
    <name type="scientific">Cryomyces antarcticus</name>
    <dbReference type="NCBI Taxonomy" id="329879"/>
    <lineage>
        <taxon>Eukaryota</taxon>
        <taxon>Fungi</taxon>
        <taxon>Dikarya</taxon>
        <taxon>Ascomycota</taxon>
        <taxon>Pezizomycotina</taxon>
        <taxon>Dothideomycetes</taxon>
        <taxon>Dothideomycetes incertae sedis</taxon>
        <taxon>Cryomyces</taxon>
    </lineage>
</organism>
<dbReference type="Proteomes" id="UP001357485">
    <property type="component" value="Unassembled WGS sequence"/>
</dbReference>
<comment type="caution">
    <text evidence="2">The sequence shown here is derived from an EMBL/GenBank/DDBJ whole genome shotgun (WGS) entry which is preliminary data.</text>
</comment>
<sequence>RDGRVSARVPQPRRRHAVPRAEEQGRRREGHHRDRGPQERRPSQGGAEDVREEVSGQFRAGGVAQERESG</sequence>
<feature type="region of interest" description="Disordered" evidence="1">
    <location>
        <begin position="1"/>
        <end position="70"/>
    </location>
</feature>
<feature type="compositionally biased region" description="Basic and acidic residues" evidence="1">
    <location>
        <begin position="19"/>
        <end position="54"/>
    </location>
</feature>
<proteinExistence type="predicted"/>
<evidence type="ECO:0000256" key="1">
    <source>
        <dbReference type="SAM" id="MobiDB-lite"/>
    </source>
</evidence>
<protein>
    <submittedName>
        <fullName evidence="2">Uncharacterized protein</fullName>
    </submittedName>
</protein>
<keyword evidence="3" id="KW-1185">Reference proteome</keyword>
<feature type="non-terminal residue" evidence="2">
    <location>
        <position position="70"/>
    </location>
</feature>
<gene>
    <name evidence="2" type="ORF">LTR16_011335</name>
</gene>
<reference evidence="2 3" key="1">
    <citation type="submission" date="2023-08" db="EMBL/GenBank/DDBJ databases">
        <title>Black Yeasts Isolated from many extreme environments.</title>
        <authorList>
            <person name="Coleine C."/>
            <person name="Stajich J.E."/>
            <person name="Selbmann L."/>
        </authorList>
    </citation>
    <scope>NUCLEOTIDE SEQUENCE [LARGE SCALE GENOMIC DNA]</scope>
    <source>
        <strain evidence="2 3">CCFEE 536</strain>
    </source>
</reference>
<name>A0ABR0ITS4_9PEZI</name>
<evidence type="ECO:0000313" key="3">
    <source>
        <dbReference type="Proteomes" id="UP001357485"/>
    </source>
</evidence>
<evidence type="ECO:0000313" key="2">
    <source>
        <dbReference type="EMBL" id="KAK5045877.1"/>
    </source>
</evidence>
<dbReference type="EMBL" id="JAVRRA010028099">
    <property type="protein sequence ID" value="KAK5045877.1"/>
    <property type="molecule type" value="Genomic_DNA"/>
</dbReference>